<dbReference type="RefSeq" id="WP_096299238.1">
    <property type="nucleotide sequence ID" value="NZ_CP023406.1"/>
</dbReference>
<reference evidence="3" key="1">
    <citation type="submission" date="2017-09" db="EMBL/GenBank/DDBJ databases">
        <title>Luteimonas liuhanmingii sp.nov., isolated from the intestinal contents of Tibetan Plateau Pika in Yushu, Qinghai Province, China.</title>
        <authorList>
            <person name="Gui Z."/>
        </authorList>
    </citation>
    <scope>NUCLEOTIDE SEQUENCE [LARGE SCALE GENOMIC DNA]</scope>
    <source>
        <strain evidence="3">100111</strain>
    </source>
</reference>
<dbReference type="PANTHER" id="PTHR41795">
    <property type="entry name" value="EXOPOLYSACCHARIDE SYNTHESIS PROTEIN"/>
    <property type="match status" value="1"/>
</dbReference>
<feature type="transmembrane region" description="Helical" evidence="1">
    <location>
        <begin position="182"/>
        <end position="202"/>
    </location>
</feature>
<name>A0A290XG66_9GAMM</name>
<dbReference type="Proteomes" id="UP000218968">
    <property type="component" value="Chromosome"/>
</dbReference>
<dbReference type="Pfam" id="PF06055">
    <property type="entry name" value="ExoD"/>
    <property type="match status" value="1"/>
</dbReference>
<organism evidence="2 3">
    <name type="scientific">Luteimonas chenhongjianii</name>
    <dbReference type="NCBI Taxonomy" id="2006110"/>
    <lineage>
        <taxon>Bacteria</taxon>
        <taxon>Pseudomonadati</taxon>
        <taxon>Pseudomonadota</taxon>
        <taxon>Gammaproteobacteria</taxon>
        <taxon>Lysobacterales</taxon>
        <taxon>Lysobacteraceae</taxon>
        <taxon>Luteimonas</taxon>
    </lineage>
</organism>
<proteinExistence type="predicted"/>
<accession>A0A290XG66</accession>
<keyword evidence="3" id="KW-1185">Reference proteome</keyword>
<keyword evidence="1" id="KW-1133">Transmembrane helix</keyword>
<gene>
    <name evidence="2" type="ORF">CNR27_12465</name>
</gene>
<dbReference type="KEGG" id="lum:CNR27_12465"/>
<dbReference type="InterPro" id="IPR010331">
    <property type="entry name" value="ExoD"/>
</dbReference>
<dbReference type="EMBL" id="CP023406">
    <property type="protein sequence ID" value="ATD68144.1"/>
    <property type="molecule type" value="Genomic_DNA"/>
</dbReference>
<keyword evidence="1" id="KW-0812">Transmembrane</keyword>
<protein>
    <submittedName>
        <fullName evidence="2">Exopolysaccharide biosynthesis protein</fullName>
    </submittedName>
</protein>
<evidence type="ECO:0000313" key="3">
    <source>
        <dbReference type="Proteomes" id="UP000218968"/>
    </source>
</evidence>
<dbReference type="PIRSF" id="PIRSF033239">
    <property type="entry name" value="ExoD"/>
    <property type="match status" value="1"/>
</dbReference>
<evidence type="ECO:0000313" key="2">
    <source>
        <dbReference type="EMBL" id="ATD68144.1"/>
    </source>
</evidence>
<sequence>MKSAHEALSLREQLQSLIARLPEGDVQVGYLVDELGMQGMLLLVILLTLVFLIPVSIPGVSTVFGAVIVLVGVARMRARPLWLPGAVRRRTVPGGRLRGPLETGLAWVRRLERITRPGRMARLSEGRAIGLVNDAALVLGALLLMAPFGFIPFSNTVPGVALMCLAIGLLQRDGLMVLLGHVGNVLSMVYFALLIGGGGLAIRELFTRFWPG</sequence>
<feature type="transmembrane region" description="Helical" evidence="1">
    <location>
        <begin position="40"/>
        <end position="73"/>
    </location>
</feature>
<dbReference type="AlphaFoldDB" id="A0A290XG66"/>
<dbReference type="OrthoDB" id="21339at2"/>
<evidence type="ECO:0000256" key="1">
    <source>
        <dbReference type="SAM" id="Phobius"/>
    </source>
</evidence>
<feature type="transmembrane region" description="Helical" evidence="1">
    <location>
        <begin position="128"/>
        <end position="146"/>
    </location>
</feature>
<dbReference type="PANTHER" id="PTHR41795:SF1">
    <property type="entry name" value="EXOPOLYSACCHARIDE SYNTHESIS PROTEIN"/>
    <property type="match status" value="1"/>
</dbReference>
<keyword evidence="1" id="KW-0472">Membrane</keyword>